<gene>
    <name evidence="2" type="ORF">CCMP2556_LOCUS40161</name>
</gene>
<evidence type="ECO:0000313" key="3">
    <source>
        <dbReference type="Proteomes" id="UP001642484"/>
    </source>
</evidence>
<name>A0ABP0Q2M7_9DINO</name>
<dbReference type="Proteomes" id="UP001642484">
    <property type="component" value="Unassembled WGS sequence"/>
</dbReference>
<proteinExistence type="predicted"/>
<feature type="chain" id="PRO_5046223690" description="Secreted protein" evidence="1">
    <location>
        <begin position="17"/>
        <end position="109"/>
    </location>
</feature>
<sequence>MGLETGLLNILQVVLGTLFCMRHGRRWFIGSVDAVFSSGMGARRSMSISSSVGSGGPLLQVRFVWSAILWERRAFPRRFPQKSLSLQVLCDLTPTWLAQTPSPECHAWS</sequence>
<comment type="caution">
    <text evidence="2">The sequence shown here is derived from an EMBL/GenBank/DDBJ whole genome shotgun (WGS) entry which is preliminary data.</text>
</comment>
<evidence type="ECO:0000256" key="1">
    <source>
        <dbReference type="SAM" id="SignalP"/>
    </source>
</evidence>
<keyword evidence="1" id="KW-0732">Signal</keyword>
<evidence type="ECO:0000313" key="2">
    <source>
        <dbReference type="EMBL" id="CAK9082192.1"/>
    </source>
</evidence>
<feature type="signal peptide" evidence="1">
    <location>
        <begin position="1"/>
        <end position="16"/>
    </location>
</feature>
<keyword evidence="3" id="KW-1185">Reference proteome</keyword>
<accession>A0ABP0Q2M7</accession>
<organism evidence="2 3">
    <name type="scientific">Durusdinium trenchii</name>
    <dbReference type="NCBI Taxonomy" id="1381693"/>
    <lineage>
        <taxon>Eukaryota</taxon>
        <taxon>Sar</taxon>
        <taxon>Alveolata</taxon>
        <taxon>Dinophyceae</taxon>
        <taxon>Suessiales</taxon>
        <taxon>Symbiodiniaceae</taxon>
        <taxon>Durusdinium</taxon>
    </lineage>
</organism>
<evidence type="ECO:0008006" key="4">
    <source>
        <dbReference type="Google" id="ProtNLM"/>
    </source>
</evidence>
<reference evidence="2 3" key="1">
    <citation type="submission" date="2024-02" db="EMBL/GenBank/DDBJ databases">
        <authorList>
            <person name="Chen Y."/>
            <person name="Shah S."/>
            <person name="Dougan E. K."/>
            <person name="Thang M."/>
            <person name="Chan C."/>
        </authorList>
    </citation>
    <scope>NUCLEOTIDE SEQUENCE [LARGE SCALE GENOMIC DNA]</scope>
</reference>
<dbReference type="EMBL" id="CAXAMN010023917">
    <property type="protein sequence ID" value="CAK9082192.1"/>
    <property type="molecule type" value="Genomic_DNA"/>
</dbReference>
<protein>
    <recommendedName>
        <fullName evidence="4">Secreted protein</fullName>
    </recommendedName>
</protein>